<gene>
    <name evidence="2" type="ORF">PoB_002477800</name>
</gene>
<dbReference type="Proteomes" id="UP000735302">
    <property type="component" value="Unassembled WGS sequence"/>
</dbReference>
<dbReference type="PANTHER" id="PTHR14735:SF1">
    <property type="entry name" value="COILED-COIL DOMAIN-CONTAINING PROTEIN 134"/>
    <property type="match status" value="1"/>
</dbReference>
<dbReference type="EMBL" id="BLXT01002841">
    <property type="protein sequence ID" value="GFN98272.1"/>
    <property type="molecule type" value="Genomic_DNA"/>
</dbReference>
<feature type="compositionally biased region" description="Basic and acidic residues" evidence="1">
    <location>
        <begin position="148"/>
        <end position="164"/>
    </location>
</feature>
<dbReference type="InterPro" id="IPR026321">
    <property type="entry name" value="CC134"/>
</dbReference>
<proteinExistence type="predicted"/>
<feature type="region of interest" description="Disordered" evidence="1">
    <location>
        <begin position="138"/>
        <end position="181"/>
    </location>
</feature>
<feature type="compositionally biased region" description="Basic residues" evidence="1">
    <location>
        <begin position="165"/>
        <end position="175"/>
    </location>
</feature>
<comment type="caution">
    <text evidence="2">The sequence shown here is derived from an EMBL/GenBank/DDBJ whole genome shotgun (WGS) entry which is preliminary data.</text>
</comment>
<evidence type="ECO:0000256" key="1">
    <source>
        <dbReference type="SAM" id="MobiDB-lite"/>
    </source>
</evidence>
<dbReference type="PANTHER" id="PTHR14735">
    <property type="entry name" value="COILED-COIL DOMAIN-CONTAINING PROTEIN 134"/>
    <property type="match status" value="1"/>
</dbReference>
<sequence>MRFAQYRSMQAQVMQAVFKKVDKNQLGSVISMMLTNLFQIMIEARANLTQVGYVAGEEFPEFSDAKESLSKVFENTFMFGDLLLRRPTPIHVEYDQHTDWKDILTWAYYICSKSGVFLPEEQQFLDLIAKESGILPKDANFQNPYLDDSEKPRKRFEDPKPAEKKKPKKIKRGPRIIHSEF</sequence>
<dbReference type="Pfam" id="PF15002">
    <property type="entry name" value="ERK-JNK_inhib"/>
    <property type="match status" value="1"/>
</dbReference>
<evidence type="ECO:0000313" key="2">
    <source>
        <dbReference type="EMBL" id="GFN98272.1"/>
    </source>
</evidence>
<protein>
    <submittedName>
        <fullName evidence="2">Coiled-coil domain-containing protein 134</fullName>
    </submittedName>
</protein>
<name>A0AAV3ZV15_9GAST</name>
<organism evidence="2 3">
    <name type="scientific">Plakobranchus ocellatus</name>
    <dbReference type="NCBI Taxonomy" id="259542"/>
    <lineage>
        <taxon>Eukaryota</taxon>
        <taxon>Metazoa</taxon>
        <taxon>Spiralia</taxon>
        <taxon>Lophotrochozoa</taxon>
        <taxon>Mollusca</taxon>
        <taxon>Gastropoda</taxon>
        <taxon>Heterobranchia</taxon>
        <taxon>Euthyneura</taxon>
        <taxon>Panpulmonata</taxon>
        <taxon>Sacoglossa</taxon>
        <taxon>Placobranchoidea</taxon>
        <taxon>Plakobranchidae</taxon>
        <taxon>Plakobranchus</taxon>
    </lineage>
</organism>
<accession>A0AAV3ZV15</accession>
<reference evidence="2 3" key="1">
    <citation type="journal article" date="2021" name="Elife">
        <title>Chloroplast acquisition without the gene transfer in kleptoplastic sea slugs, Plakobranchus ocellatus.</title>
        <authorList>
            <person name="Maeda T."/>
            <person name="Takahashi S."/>
            <person name="Yoshida T."/>
            <person name="Shimamura S."/>
            <person name="Takaki Y."/>
            <person name="Nagai Y."/>
            <person name="Toyoda A."/>
            <person name="Suzuki Y."/>
            <person name="Arimoto A."/>
            <person name="Ishii H."/>
            <person name="Satoh N."/>
            <person name="Nishiyama T."/>
            <person name="Hasebe M."/>
            <person name="Maruyama T."/>
            <person name="Minagawa J."/>
            <person name="Obokata J."/>
            <person name="Shigenobu S."/>
        </authorList>
    </citation>
    <scope>NUCLEOTIDE SEQUENCE [LARGE SCALE GENOMIC DNA]</scope>
</reference>
<keyword evidence="3" id="KW-1185">Reference proteome</keyword>
<evidence type="ECO:0000313" key="3">
    <source>
        <dbReference type="Proteomes" id="UP000735302"/>
    </source>
</evidence>
<dbReference type="AlphaFoldDB" id="A0AAV3ZV15"/>